<keyword evidence="10 11" id="KW-0472">Membrane</keyword>
<evidence type="ECO:0000256" key="10">
    <source>
        <dbReference type="ARBA" id="ARBA00023136"/>
    </source>
</evidence>
<dbReference type="Gene3D" id="1.10.287.130">
    <property type="match status" value="1"/>
</dbReference>
<evidence type="ECO:0000256" key="3">
    <source>
        <dbReference type="ARBA" id="ARBA00012438"/>
    </source>
</evidence>
<evidence type="ECO:0000256" key="4">
    <source>
        <dbReference type="ARBA" id="ARBA00022553"/>
    </source>
</evidence>
<evidence type="ECO:0000256" key="5">
    <source>
        <dbReference type="ARBA" id="ARBA00022679"/>
    </source>
</evidence>
<feature type="transmembrane region" description="Helical" evidence="11">
    <location>
        <begin position="194"/>
        <end position="214"/>
    </location>
</feature>
<dbReference type="InterPro" id="IPR036097">
    <property type="entry name" value="HisK_dim/P_sf"/>
</dbReference>
<dbReference type="Pfam" id="PF00512">
    <property type="entry name" value="HisKA"/>
    <property type="match status" value="1"/>
</dbReference>
<dbReference type="InterPro" id="IPR004358">
    <property type="entry name" value="Sig_transdc_His_kin-like_C"/>
</dbReference>
<feature type="transmembrane region" description="Helical" evidence="11">
    <location>
        <begin position="31"/>
        <end position="55"/>
    </location>
</feature>
<dbReference type="EC" id="2.7.13.3" evidence="3"/>
<dbReference type="SMART" id="SM00388">
    <property type="entry name" value="HisKA"/>
    <property type="match status" value="1"/>
</dbReference>
<evidence type="ECO:0000256" key="6">
    <source>
        <dbReference type="ARBA" id="ARBA00022692"/>
    </source>
</evidence>
<dbReference type="InterPro" id="IPR036890">
    <property type="entry name" value="HATPase_C_sf"/>
</dbReference>
<evidence type="ECO:0000256" key="9">
    <source>
        <dbReference type="ARBA" id="ARBA00023012"/>
    </source>
</evidence>
<dbReference type="AlphaFoldDB" id="A0A542E159"/>
<dbReference type="PROSITE" id="PS50885">
    <property type="entry name" value="HAMP"/>
    <property type="match status" value="1"/>
</dbReference>
<dbReference type="EMBL" id="VFMN01000001">
    <property type="protein sequence ID" value="TQJ09009.1"/>
    <property type="molecule type" value="Genomic_DNA"/>
</dbReference>
<dbReference type="CDD" id="cd00082">
    <property type="entry name" value="HisKA"/>
    <property type="match status" value="1"/>
</dbReference>
<name>A0A542E159_9MICO</name>
<dbReference type="SUPFAM" id="SSF55874">
    <property type="entry name" value="ATPase domain of HSP90 chaperone/DNA topoisomerase II/histidine kinase"/>
    <property type="match status" value="1"/>
</dbReference>
<dbReference type="SUPFAM" id="SSF47384">
    <property type="entry name" value="Homodimeric domain of signal transducing histidine kinase"/>
    <property type="match status" value="1"/>
</dbReference>
<dbReference type="InterPro" id="IPR003660">
    <property type="entry name" value="HAMP_dom"/>
</dbReference>
<evidence type="ECO:0000256" key="7">
    <source>
        <dbReference type="ARBA" id="ARBA00022777"/>
    </source>
</evidence>
<reference evidence="14 15" key="1">
    <citation type="submission" date="2019-06" db="EMBL/GenBank/DDBJ databases">
        <title>Sequencing the genomes of 1000 actinobacteria strains.</title>
        <authorList>
            <person name="Klenk H.-P."/>
        </authorList>
    </citation>
    <scope>NUCLEOTIDE SEQUENCE [LARGE SCALE GENOMIC DNA]</scope>
    <source>
        <strain evidence="14 15">DSM 18607</strain>
    </source>
</reference>
<dbReference type="GO" id="GO:0000155">
    <property type="term" value="F:phosphorelay sensor kinase activity"/>
    <property type="evidence" value="ECO:0007669"/>
    <property type="project" value="InterPro"/>
</dbReference>
<evidence type="ECO:0000313" key="14">
    <source>
        <dbReference type="EMBL" id="TQJ09009.1"/>
    </source>
</evidence>
<evidence type="ECO:0000259" key="12">
    <source>
        <dbReference type="PROSITE" id="PS50109"/>
    </source>
</evidence>
<gene>
    <name evidence="14" type="ORF">FB458_2111</name>
</gene>
<dbReference type="PANTHER" id="PTHR45436">
    <property type="entry name" value="SENSOR HISTIDINE KINASE YKOH"/>
    <property type="match status" value="1"/>
</dbReference>
<comment type="caution">
    <text evidence="14">The sequence shown here is derived from an EMBL/GenBank/DDBJ whole genome shotgun (WGS) entry which is preliminary data.</text>
</comment>
<evidence type="ECO:0000256" key="11">
    <source>
        <dbReference type="SAM" id="Phobius"/>
    </source>
</evidence>
<keyword evidence="15" id="KW-1185">Reference proteome</keyword>
<dbReference type="Gene3D" id="6.10.340.10">
    <property type="match status" value="1"/>
</dbReference>
<dbReference type="GO" id="GO:0005886">
    <property type="term" value="C:plasma membrane"/>
    <property type="evidence" value="ECO:0007669"/>
    <property type="project" value="UniProtKB-SubCell"/>
</dbReference>
<dbReference type="InterPro" id="IPR003594">
    <property type="entry name" value="HATPase_dom"/>
</dbReference>
<dbReference type="Pfam" id="PF00672">
    <property type="entry name" value="HAMP"/>
    <property type="match status" value="1"/>
</dbReference>
<dbReference type="Pfam" id="PF02518">
    <property type="entry name" value="HATPase_c"/>
    <property type="match status" value="1"/>
</dbReference>
<dbReference type="OrthoDB" id="9786919at2"/>
<evidence type="ECO:0000256" key="8">
    <source>
        <dbReference type="ARBA" id="ARBA00022989"/>
    </source>
</evidence>
<dbReference type="Gene3D" id="3.30.565.10">
    <property type="entry name" value="Histidine kinase-like ATPase, C-terminal domain"/>
    <property type="match status" value="1"/>
</dbReference>
<evidence type="ECO:0000259" key="13">
    <source>
        <dbReference type="PROSITE" id="PS50885"/>
    </source>
</evidence>
<comment type="subcellular location">
    <subcellularLocation>
        <location evidence="2">Cell membrane</location>
    </subcellularLocation>
</comment>
<evidence type="ECO:0000256" key="1">
    <source>
        <dbReference type="ARBA" id="ARBA00000085"/>
    </source>
</evidence>
<keyword evidence="6 11" id="KW-0812">Transmembrane</keyword>
<keyword evidence="8 11" id="KW-1133">Transmembrane helix</keyword>
<evidence type="ECO:0000256" key="2">
    <source>
        <dbReference type="ARBA" id="ARBA00004236"/>
    </source>
</evidence>
<dbReference type="RefSeq" id="WP_141848442.1">
    <property type="nucleotide sequence ID" value="NZ_BAAAPR010000005.1"/>
</dbReference>
<comment type="catalytic activity">
    <reaction evidence="1">
        <text>ATP + protein L-histidine = ADP + protein N-phospho-L-histidine.</text>
        <dbReference type="EC" id="2.7.13.3"/>
    </reaction>
</comment>
<dbReference type="SMART" id="SM00387">
    <property type="entry name" value="HATPase_c"/>
    <property type="match status" value="1"/>
</dbReference>
<dbReference type="PRINTS" id="PR00344">
    <property type="entry name" value="BCTRLSENSOR"/>
</dbReference>
<keyword evidence="4" id="KW-0597">Phosphoprotein</keyword>
<feature type="domain" description="HAMP" evidence="13">
    <location>
        <begin position="217"/>
        <end position="270"/>
    </location>
</feature>
<dbReference type="PROSITE" id="PS50109">
    <property type="entry name" value="HIS_KIN"/>
    <property type="match status" value="1"/>
</dbReference>
<dbReference type="PANTHER" id="PTHR45436:SF5">
    <property type="entry name" value="SENSOR HISTIDINE KINASE TRCS"/>
    <property type="match status" value="1"/>
</dbReference>
<dbReference type="InterPro" id="IPR050428">
    <property type="entry name" value="TCS_sensor_his_kinase"/>
</dbReference>
<keyword evidence="5" id="KW-0808">Transferase</keyword>
<proteinExistence type="predicted"/>
<dbReference type="Proteomes" id="UP000317893">
    <property type="component" value="Unassembled WGS sequence"/>
</dbReference>
<dbReference type="InterPro" id="IPR003661">
    <property type="entry name" value="HisK_dim/P_dom"/>
</dbReference>
<evidence type="ECO:0000313" key="15">
    <source>
        <dbReference type="Proteomes" id="UP000317893"/>
    </source>
</evidence>
<dbReference type="InterPro" id="IPR005467">
    <property type="entry name" value="His_kinase_dom"/>
</dbReference>
<feature type="domain" description="Histidine kinase" evidence="12">
    <location>
        <begin position="278"/>
        <end position="487"/>
    </location>
</feature>
<organism evidence="14 15">
    <name type="scientific">Lapillicoccus jejuensis</name>
    <dbReference type="NCBI Taxonomy" id="402171"/>
    <lineage>
        <taxon>Bacteria</taxon>
        <taxon>Bacillati</taxon>
        <taxon>Actinomycetota</taxon>
        <taxon>Actinomycetes</taxon>
        <taxon>Micrococcales</taxon>
        <taxon>Intrasporangiaceae</taxon>
        <taxon>Lapillicoccus</taxon>
    </lineage>
</organism>
<keyword evidence="9" id="KW-0902">Two-component regulatory system</keyword>
<sequence>MRPPAVPRRLLPLARRSGTALRSVRGQAATAAAVVLGVGLAVGGAIVLLVLHALLVSTLVDSLTARLDEDAALLARSGVPAVRAAEQVGRPADTLVAVVGPDGGLAAAAGGPLDVGEGVEAVDATGLLPSTELAALRADPGRTVVTGRSVVPLSHRFRSPLVVARGVAAPDGTTYVVLVAAGQDQQTDAVSTTAVLLVLVWPFVVALGAATVWWRVGRTLRSVELIRARVEELGATSVAASVPVPDTGDEVAALATTMNAMLARLEGARATQRRFVADASHELRSPVATLHGLGELLDPADPAAVAELRPILRGETTRLARLVDDLLLLSRADDGRLVLAREPVDLAGVVRSEAARARAVAGAVAVRDDAGEVEVVGDRLRLAQVCRNLVDNALQHARGEVRVGLERTGTGVRLVVDDDGPGVPPADRERVLERFVRLDASRGRHTGGSGLGLAIVADLVARHGGTVRVEDSPLGGARVVVQLPAGPLGRVPDSRSAAS</sequence>
<protein>
    <recommendedName>
        <fullName evidence="3">histidine kinase</fullName>
        <ecNumber evidence="3">2.7.13.3</ecNumber>
    </recommendedName>
</protein>
<keyword evidence="7 14" id="KW-0418">Kinase</keyword>
<accession>A0A542E159</accession>
<dbReference type="SMART" id="SM00304">
    <property type="entry name" value="HAMP"/>
    <property type="match status" value="1"/>
</dbReference>
<dbReference type="CDD" id="cd00075">
    <property type="entry name" value="HATPase"/>
    <property type="match status" value="1"/>
</dbReference>